<dbReference type="PANTHER" id="PTHR33155">
    <property type="entry name" value="FANTASTIC FOUR-LIKE PROTEIN (DUF3049)"/>
    <property type="match status" value="1"/>
</dbReference>
<keyword evidence="5" id="KW-1185">Reference proteome</keyword>
<dbReference type="AlphaFoldDB" id="A0A7N0ZYP4"/>
<protein>
    <recommendedName>
        <fullName evidence="3">FAF domain-containing protein</fullName>
    </recommendedName>
</protein>
<dbReference type="EnsemblPlants" id="Kaladp0049s0045.1.v1.1">
    <property type="protein sequence ID" value="Kaladp0049s0045.1.v1.1.CDS.1"/>
    <property type="gene ID" value="Kaladp0049s0045.v1.1"/>
</dbReference>
<evidence type="ECO:0000313" key="4">
    <source>
        <dbReference type="EnsemblPlants" id="Kaladp0049s0045.1.v1.1.CDS.1"/>
    </source>
</evidence>
<proteinExistence type="inferred from homology"/>
<dbReference type="InterPro" id="IPR021410">
    <property type="entry name" value="FAF"/>
</dbReference>
<evidence type="ECO:0000313" key="5">
    <source>
        <dbReference type="Proteomes" id="UP000594263"/>
    </source>
</evidence>
<comment type="similarity">
    <text evidence="1">Belongs to the fantastic four family.</text>
</comment>
<dbReference type="InterPro" id="IPR046431">
    <property type="entry name" value="FAF_dom"/>
</dbReference>
<evidence type="ECO:0000256" key="2">
    <source>
        <dbReference type="SAM" id="MobiDB-lite"/>
    </source>
</evidence>
<feature type="compositionally biased region" description="Basic and acidic residues" evidence="2">
    <location>
        <begin position="210"/>
        <end position="220"/>
    </location>
</feature>
<feature type="region of interest" description="Disordered" evidence="2">
    <location>
        <begin position="180"/>
        <end position="256"/>
    </location>
</feature>
<evidence type="ECO:0000256" key="1">
    <source>
        <dbReference type="ARBA" id="ARBA00008690"/>
    </source>
</evidence>
<evidence type="ECO:0000259" key="3">
    <source>
        <dbReference type="Pfam" id="PF11250"/>
    </source>
</evidence>
<reference evidence="4" key="1">
    <citation type="submission" date="2021-01" db="UniProtKB">
        <authorList>
            <consortium name="EnsemblPlants"/>
        </authorList>
    </citation>
    <scope>IDENTIFICATION</scope>
</reference>
<dbReference type="OMA" id="SKYNRMV"/>
<dbReference type="Proteomes" id="UP000594263">
    <property type="component" value="Unplaced"/>
</dbReference>
<organism evidence="4 5">
    <name type="scientific">Kalanchoe fedtschenkoi</name>
    <name type="common">Lavender scallops</name>
    <name type="synonym">South American air plant</name>
    <dbReference type="NCBI Taxonomy" id="63787"/>
    <lineage>
        <taxon>Eukaryota</taxon>
        <taxon>Viridiplantae</taxon>
        <taxon>Streptophyta</taxon>
        <taxon>Embryophyta</taxon>
        <taxon>Tracheophyta</taxon>
        <taxon>Spermatophyta</taxon>
        <taxon>Magnoliopsida</taxon>
        <taxon>eudicotyledons</taxon>
        <taxon>Gunneridae</taxon>
        <taxon>Pentapetalae</taxon>
        <taxon>Saxifragales</taxon>
        <taxon>Crassulaceae</taxon>
        <taxon>Kalanchoe</taxon>
    </lineage>
</organism>
<feature type="compositionally biased region" description="Acidic residues" evidence="2">
    <location>
        <begin position="187"/>
        <end position="202"/>
    </location>
</feature>
<accession>A0A7N0ZYP4</accession>
<dbReference type="Pfam" id="PF11250">
    <property type="entry name" value="FAF"/>
    <property type="match status" value="1"/>
</dbReference>
<dbReference type="Gramene" id="Kaladp0049s0045.1.v1.1">
    <property type="protein sequence ID" value="Kaladp0049s0045.1.v1.1.CDS.1"/>
    <property type="gene ID" value="Kaladp0049s0045.v1.1"/>
</dbReference>
<dbReference type="PANTHER" id="PTHR33155:SF8">
    <property type="entry name" value="PROTEIN FANTASTIC FOUR 1"/>
    <property type="match status" value="1"/>
</dbReference>
<name>A0A7N0ZYP4_KALFE</name>
<feature type="domain" description="FAF" evidence="3">
    <location>
        <begin position="124"/>
        <end position="175"/>
    </location>
</feature>
<sequence>MSSSAIDARVSTRAFPSSDHALSSCKIGGHHHASAGTSLSFLEALTDAAHNPKPETAAAVYVHPLVKKSSAKLSEKSLEMCTESLGSETGSDVTEEAMLNTPMMIRRKETKAVVANKTKRDYNDFPPPLTSMSNSVSVKSHRENGRLVMNAVVFMEQSNSLFHAERINGRLTLRLKKMGDPEKEDRIEQDEFETEDEIDETAADGGGGEDPEHPLSRDEDLSGNTENVEGNIGIDENISRLGRCNEAGGDRRGSKGRLWNMETCWVAT</sequence>